<dbReference type="Proteomes" id="UP001153954">
    <property type="component" value="Unassembled WGS sequence"/>
</dbReference>
<name>A0AAU9UTA9_EUPED</name>
<evidence type="ECO:0000313" key="2">
    <source>
        <dbReference type="Proteomes" id="UP001153954"/>
    </source>
</evidence>
<organism evidence="1 2">
    <name type="scientific">Euphydryas editha</name>
    <name type="common">Edith's checkerspot</name>
    <dbReference type="NCBI Taxonomy" id="104508"/>
    <lineage>
        <taxon>Eukaryota</taxon>
        <taxon>Metazoa</taxon>
        <taxon>Ecdysozoa</taxon>
        <taxon>Arthropoda</taxon>
        <taxon>Hexapoda</taxon>
        <taxon>Insecta</taxon>
        <taxon>Pterygota</taxon>
        <taxon>Neoptera</taxon>
        <taxon>Endopterygota</taxon>
        <taxon>Lepidoptera</taxon>
        <taxon>Glossata</taxon>
        <taxon>Ditrysia</taxon>
        <taxon>Papilionoidea</taxon>
        <taxon>Nymphalidae</taxon>
        <taxon>Nymphalinae</taxon>
        <taxon>Euphydryas</taxon>
    </lineage>
</organism>
<reference evidence="1" key="1">
    <citation type="submission" date="2022-03" db="EMBL/GenBank/DDBJ databases">
        <authorList>
            <person name="Tunstrom K."/>
        </authorList>
    </citation>
    <scope>NUCLEOTIDE SEQUENCE</scope>
</reference>
<evidence type="ECO:0000313" key="1">
    <source>
        <dbReference type="EMBL" id="CAH2102625.1"/>
    </source>
</evidence>
<proteinExistence type="predicted"/>
<sequence length="83" mass="9382">MWCWRKMLGIPWKVHRTNMSILQELEIQTRLSVICQTTGPSPAHTMSYELPTEITWLVCSEAPLVDSRSVLDHPVPSAPAPLV</sequence>
<dbReference type="AlphaFoldDB" id="A0AAU9UTA9"/>
<keyword evidence="2" id="KW-1185">Reference proteome</keyword>
<comment type="caution">
    <text evidence="1">The sequence shown here is derived from an EMBL/GenBank/DDBJ whole genome shotgun (WGS) entry which is preliminary data.</text>
</comment>
<accession>A0AAU9UTA9</accession>
<gene>
    <name evidence="1" type="ORF">EEDITHA_LOCUS17225</name>
</gene>
<protein>
    <submittedName>
        <fullName evidence="1">Uncharacterized protein</fullName>
    </submittedName>
</protein>
<dbReference type="EMBL" id="CAKOGL010000025">
    <property type="protein sequence ID" value="CAH2102625.1"/>
    <property type="molecule type" value="Genomic_DNA"/>
</dbReference>